<dbReference type="Proteomes" id="UP001379533">
    <property type="component" value="Chromosome"/>
</dbReference>
<dbReference type="InterPro" id="IPR016084">
    <property type="entry name" value="Haem_Oase-like_multi-hlx"/>
</dbReference>
<gene>
    <name evidence="2" type="ORF">LZC95_33520</name>
</gene>
<sequence length="218" mass="23785">MKRTALELLRNVERQLEPKSDENRLVPAIAAGKAPRSVLAALACEQHRIITSDWRSFLFLAARSPHPSAGGFFTTLAQGEVLALDALTGFAEACGVTGRALEDYAPRAGCQAYPAYLAWLALNADPSDVVLAVVANFSAWGNYCRTVSTALREHYGFGDADRAFFDFFAAPAPDLERQALQVIQSAIDAGRSTAPALEYGRLLQRYELMFWNTLAEPS</sequence>
<protein>
    <recommendedName>
        <fullName evidence="1">Thiaminase-2/PQQC domain-containing protein</fullName>
    </recommendedName>
</protein>
<evidence type="ECO:0000313" key="2">
    <source>
        <dbReference type="EMBL" id="WXA91363.1"/>
    </source>
</evidence>
<dbReference type="InterPro" id="IPR004305">
    <property type="entry name" value="Thiaminase-2/PQQC"/>
</dbReference>
<name>A0ABZ2JXY3_9BACT</name>
<organism evidence="2 3">
    <name type="scientific">Pendulispora brunnea</name>
    <dbReference type="NCBI Taxonomy" id="2905690"/>
    <lineage>
        <taxon>Bacteria</taxon>
        <taxon>Pseudomonadati</taxon>
        <taxon>Myxococcota</taxon>
        <taxon>Myxococcia</taxon>
        <taxon>Myxococcales</taxon>
        <taxon>Sorangiineae</taxon>
        <taxon>Pendulisporaceae</taxon>
        <taxon>Pendulispora</taxon>
    </lineage>
</organism>
<accession>A0ABZ2JXY3</accession>
<evidence type="ECO:0000259" key="1">
    <source>
        <dbReference type="Pfam" id="PF03070"/>
    </source>
</evidence>
<dbReference type="RefSeq" id="WP_394841983.1">
    <property type="nucleotide sequence ID" value="NZ_CP089982.1"/>
</dbReference>
<keyword evidence="3" id="KW-1185">Reference proteome</keyword>
<dbReference type="Gene3D" id="1.20.910.10">
    <property type="entry name" value="Heme oxygenase-like"/>
    <property type="match status" value="1"/>
</dbReference>
<dbReference type="Pfam" id="PF03070">
    <property type="entry name" value="TENA_THI-4"/>
    <property type="match status" value="1"/>
</dbReference>
<dbReference type="EMBL" id="CP089982">
    <property type="protein sequence ID" value="WXA91363.1"/>
    <property type="molecule type" value="Genomic_DNA"/>
</dbReference>
<feature type="domain" description="Thiaminase-2/PQQC" evidence="1">
    <location>
        <begin position="25"/>
        <end position="156"/>
    </location>
</feature>
<reference evidence="2 3" key="1">
    <citation type="submission" date="2021-12" db="EMBL/GenBank/DDBJ databases">
        <title>Discovery of the Pendulisporaceae a myxobacterial family with distinct sporulation behavior and unique specialized metabolism.</title>
        <authorList>
            <person name="Garcia R."/>
            <person name="Popoff A."/>
            <person name="Bader C.D."/>
            <person name="Loehr J."/>
            <person name="Walesch S."/>
            <person name="Walt C."/>
            <person name="Boldt J."/>
            <person name="Bunk B."/>
            <person name="Haeckl F.J.F.P.J."/>
            <person name="Gunesch A.P."/>
            <person name="Birkelbach J."/>
            <person name="Nuebel U."/>
            <person name="Pietschmann T."/>
            <person name="Bach T."/>
            <person name="Mueller R."/>
        </authorList>
    </citation>
    <scope>NUCLEOTIDE SEQUENCE [LARGE SCALE GENOMIC DNA]</scope>
    <source>
        <strain evidence="2 3">MSr12523</strain>
    </source>
</reference>
<evidence type="ECO:0000313" key="3">
    <source>
        <dbReference type="Proteomes" id="UP001379533"/>
    </source>
</evidence>
<dbReference type="SUPFAM" id="SSF48613">
    <property type="entry name" value="Heme oxygenase-like"/>
    <property type="match status" value="1"/>
</dbReference>
<proteinExistence type="predicted"/>